<accession>A0A654M6K2</accession>
<dbReference type="RefSeq" id="WP_196817592.1">
    <property type="nucleotide sequence ID" value="NZ_CP012850.1"/>
</dbReference>
<proteinExistence type="predicted"/>
<dbReference type="KEGG" id="taa:NMY3_00833"/>
<name>A0A654M6K2_9ARCH</name>
<gene>
    <name evidence="1" type="ORF">NMY3_00833</name>
</gene>
<keyword evidence="2" id="KW-1185">Reference proteome</keyword>
<organism evidence="1 2">
    <name type="scientific">Candidatus Nitrosocosmicus oleophilus</name>
    <dbReference type="NCBI Taxonomy" id="1353260"/>
    <lineage>
        <taxon>Archaea</taxon>
        <taxon>Nitrososphaerota</taxon>
        <taxon>Nitrososphaeria</taxon>
        <taxon>Nitrososphaerales</taxon>
        <taxon>Nitrososphaeraceae</taxon>
        <taxon>Candidatus Nitrosocosmicus</taxon>
    </lineage>
</organism>
<evidence type="ECO:0000313" key="2">
    <source>
        <dbReference type="Proteomes" id="UP000058925"/>
    </source>
</evidence>
<protein>
    <submittedName>
        <fullName evidence="1">Uncharacterized protein</fullName>
    </submittedName>
</protein>
<evidence type="ECO:0000313" key="1">
    <source>
        <dbReference type="EMBL" id="ALI35042.1"/>
    </source>
</evidence>
<sequence length="91" mass="10548">MKKMTNGLKLKISEILNESYVDIHGHEITFEKTGKFEYTSVYNINCNRKYIIDLSPAAVSVREHIIPGEDVVYSNNYYSSINQKRKTQICN</sequence>
<dbReference type="Proteomes" id="UP000058925">
    <property type="component" value="Chromosome"/>
</dbReference>
<dbReference type="OrthoDB" id="9158at2157"/>
<dbReference type="AlphaFoldDB" id="A0A654M6K2"/>
<reference evidence="2" key="1">
    <citation type="submission" date="2015-10" db="EMBL/GenBank/DDBJ databases">
        <title>Niche specialization of a soil ammonia-oxidizing archaeon, Candidatus Nitrosocosmicus oleophilus.</title>
        <authorList>
            <person name="Jung M.-Y."/>
            <person name="Rhee S.-K."/>
        </authorList>
    </citation>
    <scope>NUCLEOTIDE SEQUENCE [LARGE SCALE GENOMIC DNA]</scope>
    <source>
        <strain evidence="2">MY3</strain>
    </source>
</reference>
<dbReference type="GeneID" id="60420970"/>
<dbReference type="EMBL" id="CP012850">
    <property type="protein sequence ID" value="ALI35042.1"/>
    <property type="molecule type" value="Genomic_DNA"/>
</dbReference>